<protein>
    <submittedName>
        <fullName evidence="1">Uncharacterized protein</fullName>
    </submittedName>
</protein>
<sequence length="114" mass="12809">MIGVIVEGVELRISGHMEMIRRNSRGVNFLEVSKSMMDLMFELGGGGGVWCDDMEGISGVLRGLRGREMVFVLKEREGKWRKWGGFVAGVVGEEMEECVLHRVGLHYMADCEGW</sequence>
<comment type="caution">
    <text evidence="1">The sequence shown here is derived from an EMBL/GenBank/DDBJ whole genome shotgun (WGS) entry which is preliminary data.</text>
</comment>
<dbReference type="EMBL" id="JACEGQ020000006">
    <property type="protein sequence ID" value="KAH8504803.1"/>
    <property type="molecule type" value="Genomic_DNA"/>
</dbReference>
<reference evidence="1" key="1">
    <citation type="journal article" date="2021" name="J. Hered.">
        <title>Genome Assembly of Salicaceae Populus deltoides (Eastern Cottonwood) I-69 Based on Nanopore Sequencing and Hi-C Technologies.</title>
        <authorList>
            <person name="Bai S."/>
            <person name="Wu H."/>
            <person name="Zhang J."/>
            <person name="Pan Z."/>
            <person name="Zhao W."/>
            <person name="Li Z."/>
            <person name="Tong C."/>
        </authorList>
    </citation>
    <scope>NUCLEOTIDE SEQUENCE</scope>
    <source>
        <tissue evidence="1">Leaf</tissue>
    </source>
</reference>
<organism evidence="1 2">
    <name type="scientific">Populus deltoides</name>
    <name type="common">Eastern poplar</name>
    <name type="synonym">Eastern cottonwood</name>
    <dbReference type="NCBI Taxonomy" id="3696"/>
    <lineage>
        <taxon>Eukaryota</taxon>
        <taxon>Viridiplantae</taxon>
        <taxon>Streptophyta</taxon>
        <taxon>Embryophyta</taxon>
        <taxon>Tracheophyta</taxon>
        <taxon>Spermatophyta</taxon>
        <taxon>Magnoliopsida</taxon>
        <taxon>eudicotyledons</taxon>
        <taxon>Gunneridae</taxon>
        <taxon>Pentapetalae</taxon>
        <taxon>rosids</taxon>
        <taxon>fabids</taxon>
        <taxon>Malpighiales</taxon>
        <taxon>Salicaceae</taxon>
        <taxon>Saliceae</taxon>
        <taxon>Populus</taxon>
    </lineage>
</organism>
<evidence type="ECO:0000313" key="1">
    <source>
        <dbReference type="EMBL" id="KAH8504803.1"/>
    </source>
</evidence>
<proteinExistence type="predicted"/>
<evidence type="ECO:0000313" key="2">
    <source>
        <dbReference type="Proteomes" id="UP000807159"/>
    </source>
</evidence>
<accession>A0A8T2YI02</accession>
<name>A0A8T2YI02_POPDE</name>
<keyword evidence="2" id="KW-1185">Reference proteome</keyword>
<dbReference type="Proteomes" id="UP000807159">
    <property type="component" value="Chromosome 6"/>
</dbReference>
<gene>
    <name evidence="1" type="ORF">H0E87_012151</name>
</gene>
<dbReference type="AlphaFoldDB" id="A0A8T2YI02"/>